<sequence length="666" mass="72683">MAATDTNLQENQGSHESRVFAPSAEFVAKATISGMPAYEKLCAEAAADYEGFWARLARENLDWQKPFTTTLDESDAPFYKWFADGQLNASYNCLDRNLTNGNADKTAIIFEADDGQSTRATYRELHERVCKFANGLRSRGIQKGDRVIIYMSMSIEAVAAMQACARIGATHSVVFGGFSAKSLHERIIDAGAVAVITADEQRRGGKSLPLKAIVDEALALGGCETIRNVIVYQRTGGNIDFTEGLDVWLHELVAKQPAECEPEWVGAEHPLFILYTSGSTGTPKGVQHSTGGYLLWCALTMKWTFDIKPDDVFWCTADIGWVTGHSYITYGPLLVGGTEIVFEGIPTFPNAGRFWDTIAKHKVSIFYTAPTAIRSLIKAADVDPSVHPKNYDLSSLRLLGSVGEPINPEAWMWYYNNVGGGRCPVVDTFWQTETGGHMITPLPGATPMVPGSCTLPLPGIMAAIVDEAGADVANGQGGILVVKRPWPSMIRTIWNNPERFKASYFPDELGGKYYLAGDGAIRNSDTTYFTITGRIDDVLNVSGHRMGTMEIESALVANPLVAEAAVVGRPDETTGESICAFVVLKQARPTGEEAKKLATELRNWVAKEIGPIAKPKEIRFGDNLPKTRSGKIMRRLLRVLAKGETITQDISTLENPAILDQLKEAS</sequence>
<comment type="PTM">
    <text evidence="6">Acetylated. Deacetylation by the SIR2-homolog deacetylase activates the enzyme.</text>
</comment>
<proteinExistence type="inferred from homology"/>
<evidence type="ECO:0000256" key="3">
    <source>
        <dbReference type="ARBA" id="ARBA00022741"/>
    </source>
</evidence>
<dbReference type="InterPro" id="IPR025110">
    <property type="entry name" value="AMP-bd_C"/>
</dbReference>
<evidence type="ECO:0000313" key="11">
    <source>
        <dbReference type="Proteomes" id="UP000228593"/>
    </source>
</evidence>
<comment type="catalytic activity">
    <reaction evidence="6">
        <text>acetate + ATP + CoA = acetyl-CoA + AMP + diphosphate</text>
        <dbReference type="Rhea" id="RHEA:23176"/>
        <dbReference type="ChEBI" id="CHEBI:30089"/>
        <dbReference type="ChEBI" id="CHEBI:30616"/>
        <dbReference type="ChEBI" id="CHEBI:33019"/>
        <dbReference type="ChEBI" id="CHEBI:57287"/>
        <dbReference type="ChEBI" id="CHEBI:57288"/>
        <dbReference type="ChEBI" id="CHEBI:456215"/>
        <dbReference type="EC" id="6.2.1.1"/>
    </reaction>
</comment>
<dbReference type="InterPro" id="IPR020845">
    <property type="entry name" value="AMP-binding_CS"/>
</dbReference>
<feature type="binding site" evidence="6">
    <location>
        <position position="561"/>
    </location>
    <ligand>
        <name>Mg(2+)</name>
        <dbReference type="ChEBI" id="CHEBI:18420"/>
    </ligand>
</feature>
<feature type="binding site" evidence="6">
    <location>
        <position position="518"/>
    </location>
    <ligand>
        <name>ATP</name>
        <dbReference type="ChEBI" id="CHEBI:30616"/>
    </ligand>
</feature>
<feature type="binding site" evidence="6">
    <location>
        <position position="323"/>
    </location>
    <ligand>
        <name>CoA</name>
        <dbReference type="ChEBI" id="CHEBI:57287"/>
    </ligand>
</feature>
<evidence type="ECO:0000256" key="4">
    <source>
        <dbReference type="ARBA" id="ARBA00022840"/>
    </source>
</evidence>
<keyword evidence="6" id="KW-0479">Metal-binding</keyword>
<organism evidence="10 11">
    <name type="scientific">Massilia psychrophila</name>
    <dbReference type="NCBI Taxonomy" id="1603353"/>
    <lineage>
        <taxon>Bacteria</taxon>
        <taxon>Pseudomonadati</taxon>
        <taxon>Pseudomonadota</taxon>
        <taxon>Betaproteobacteria</taxon>
        <taxon>Burkholderiales</taxon>
        <taxon>Oxalobacteraceae</taxon>
        <taxon>Telluria group</taxon>
        <taxon>Massilia</taxon>
    </lineage>
</organism>
<dbReference type="GO" id="GO:0005829">
    <property type="term" value="C:cytosol"/>
    <property type="evidence" value="ECO:0007669"/>
    <property type="project" value="TreeGrafter"/>
</dbReference>
<dbReference type="GO" id="GO:0016208">
    <property type="term" value="F:AMP binding"/>
    <property type="evidence" value="ECO:0007669"/>
    <property type="project" value="InterPro"/>
</dbReference>
<dbReference type="NCBIfam" id="NF001208">
    <property type="entry name" value="PRK00174.1"/>
    <property type="match status" value="1"/>
</dbReference>
<dbReference type="Proteomes" id="UP000228593">
    <property type="component" value="Unassembled WGS sequence"/>
</dbReference>
<feature type="binding site" evidence="6">
    <location>
        <position position="534"/>
    </location>
    <ligand>
        <name>ATP</name>
        <dbReference type="ChEBI" id="CHEBI:30616"/>
    </ligand>
</feature>
<keyword evidence="6" id="KW-0460">Magnesium</keyword>
<feature type="binding site" evidence="6">
    <location>
        <position position="542"/>
    </location>
    <ligand>
        <name>CoA</name>
        <dbReference type="ChEBI" id="CHEBI:57287"/>
    </ligand>
</feature>
<evidence type="ECO:0000259" key="8">
    <source>
        <dbReference type="Pfam" id="PF13193"/>
    </source>
</evidence>
<dbReference type="GO" id="GO:0046872">
    <property type="term" value="F:metal ion binding"/>
    <property type="evidence" value="ECO:0007669"/>
    <property type="project" value="UniProtKB-KW"/>
</dbReference>
<dbReference type="GO" id="GO:0019427">
    <property type="term" value="P:acetyl-CoA biosynthetic process from acetate"/>
    <property type="evidence" value="ECO:0007669"/>
    <property type="project" value="UniProtKB-UniRule"/>
</dbReference>
<dbReference type="HAMAP" id="MF_01123">
    <property type="entry name" value="Ac_CoA_synth"/>
    <property type="match status" value="1"/>
</dbReference>
<feature type="binding site" evidence="6">
    <location>
        <begin position="403"/>
        <end position="405"/>
    </location>
    <ligand>
        <name>ATP</name>
        <dbReference type="ChEBI" id="CHEBI:30616"/>
    </ligand>
</feature>
<feature type="domain" description="AMP-dependent synthetase/ligase" evidence="7">
    <location>
        <begin position="100"/>
        <end position="486"/>
    </location>
</feature>
<dbReference type="PANTHER" id="PTHR24095">
    <property type="entry name" value="ACETYL-COENZYME A SYNTHETASE"/>
    <property type="match status" value="1"/>
</dbReference>
<dbReference type="Pfam" id="PF16177">
    <property type="entry name" value="ACAS_N"/>
    <property type="match status" value="1"/>
</dbReference>
<dbReference type="Gene3D" id="3.30.300.30">
    <property type="match status" value="1"/>
</dbReference>
<feature type="binding site" evidence="6">
    <location>
        <position position="545"/>
    </location>
    <ligand>
        <name>ATP</name>
        <dbReference type="ChEBI" id="CHEBI:30616"/>
    </ligand>
</feature>
<evidence type="ECO:0000259" key="7">
    <source>
        <dbReference type="Pfam" id="PF00501"/>
    </source>
</evidence>
<keyword evidence="3 6" id="KW-0547">Nucleotide-binding</keyword>
<evidence type="ECO:0000313" key="10">
    <source>
        <dbReference type="EMBL" id="PIL38219.1"/>
    </source>
</evidence>
<dbReference type="FunFam" id="3.40.50.12780:FF:000001">
    <property type="entry name" value="Acetyl-coenzyme A synthetase"/>
    <property type="match status" value="1"/>
</dbReference>
<dbReference type="RefSeq" id="WP_099917550.1">
    <property type="nucleotide sequence ID" value="NZ_BMHS01000033.1"/>
</dbReference>
<dbReference type="InterPro" id="IPR045851">
    <property type="entry name" value="AMP-bd_C_sf"/>
</dbReference>
<dbReference type="Gene3D" id="3.40.50.12780">
    <property type="entry name" value="N-terminal domain of ligase-like"/>
    <property type="match status" value="1"/>
</dbReference>
<name>A0A2G8SWQ2_9BURK</name>
<keyword evidence="11" id="KW-1185">Reference proteome</keyword>
<dbReference type="InterPro" id="IPR000873">
    <property type="entry name" value="AMP-dep_synth/lig_dom"/>
</dbReference>
<gene>
    <name evidence="10" type="primary">acs</name>
    <name evidence="6" type="synonym">acsA</name>
    <name evidence="10" type="ORF">CR103_19200</name>
</gene>
<comment type="caution">
    <text evidence="10">The sequence shown here is derived from an EMBL/GenBank/DDBJ whole genome shotgun (WGS) entry which is preliminary data.</text>
</comment>
<feature type="binding site" evidence="6">
    <location>
        <begin position="203"/>
        <end position="206"/>
    </location>
    <ligand>
        <name>CoA</name>
        <dbReference type="ChEBI" id="CHEBI:57287"/>
    </ligand>
</feature>
<dbReference type="CDD" id="cd05966">
    <property type="entry name" value="ACS"/>
    <property type="match status" value="1"/>
</dbReference>
<keyword evidence="2 6" id="KW-0436">Ligase</keyword>
<evidence type="ECO:0000256" key="5">
    <source>
        <dbReference type="ARBA" id="ARBA00022990"/>
    </source>
</evidence>
<dbReference type="Pfam" id="PF00501">
    <property type="entry name" value="AMP-binding"/>
    <property type="match status" value="1"/>
</dbReference>
<comment type="cofactor">
    <cofactor evidence="6">
        <name>Mg(2+)</name>
        <dbReference type="ChEBI" id="CHEBI:18420"/>
    </cofactor>
</comment>
<dbReference type="NCBIfam" id="TIGR02188">
    <property type="entry name" value="Ac_CoA_lig_AcsA"/>
    <property type="match status" value="1"/>
</dbReference>
<comment type="similarity">
    <text evidence="1 6">Belongs to the ATP-dependent AMP-binding enzyme family.</text>
</comment>
<comment type="caution">
    <text evidence="6">Lacks conserved residue(s) required for the propagation of feature annotation.</text>
</comment>
<reference evidence="10 11" key="1">
    <citation type="submission" date="2017-10" db="EMBL/GenBank/DDBJ databases">
        <title>Massilia psychrophilum sp. nov., a novel purple-pigmented bacterium isolated from Tianshan glacier, Xinjiang Municipality, China.</title>
        <authorList>
            <person name="Wang H."/>
        </authorList>
    </citation>
    <scope>NUCLEOTIDE SEQUENCE [LARGE SCALE GENOMIC DNA]</scope>
    <source>
        <strain evidence="10 11">JCM 30813</strain>
    </source>
</reference>
<dbReference type="PANTHER" id="PTHR24095:SF14">
    <property type="entry name" value="ACETYL-COENZYME A SYNTHETASE 1"/>
    <property type="match status" value="1"/>
</dbReference>
<protein>
    <recommendedName>
        <fullName evidence="6">Acetyl-coenzyme A synthetase</fullName>
        <shortName evidence="6">AcCoA synthetase</shortName>
        <shortName evidence="6">Acs</shortName>
        <ecNumber evidence="6">6.2.1.1</ecNumber>
    </recommendedName>
    <alternativeName>
        <fullName evidence="6">Acetate--CoA ligase</fullName>
    </alternativeName>
    <alternativeName>
        <fullName evidence="6">Acyl-activating enzyme</fullName>
    </alternativeName>
</protein>
<keyword evidence="4 6" id="KW-0067">ATP-binding</keyword>
<dbReference type="SUPFAM" id="SSF56801">
    <property type="entry name" value="Acetyl-CoA synthetase-like"/>
    <property type="match status" value="1"/>
</dbReference>
<keyword evidence="5 6" id="KW-0007">Acetylation</keyword>
<dbReference type="EC" id="6.2.1.1" evidence="6"/>
<accession>A0A2G8SWQ2</accession>
<dbReference type="Pfam" id="PF13193">
    <property type="entry name" value="AMP-binding_C"/>
    <property type="match status" value="1"/>
</dbReference>
<dbReference type="InterPro" id="IPR032387">
    <property type="entry name" value="ACAS_N"/>
</dbReference>
<dbReference type="GO" id="GO:0003987">
    <property type="term" value="F:acetate-CoA ligase activity"/>
    <property type="evidence" value="ECO:0007669"/>
    <property type="project" value="UniProtKB-UniRule"/>
</dbReference>
<evidence type="ECO:0000256" key="1">
    <source>
        <dbReference type="ARBA" id="ARBA00006432"/>
    </source>
</evidence>
<feature type="binding site" evidence="6">
    <location>
        <begin position="427"/>
        <end position="432"/>
    </location>
    <ligand>
        <name>ATP</name>
        <dbReference type="ChEBI" id="CHEBI:30616"/>
    </ligand>
</feature>
<feature type="binding site" evidence="6">
    <location>
        <position position="556"/>
    </location>
    <ligand>
        <name>Mg(2+)</name>
        <dbReference type="ChEBI" id="CHEBI:18420"/>
    </ligand>
</feature>
<comment type="function">
    <text evidence="6">Catalyzes the conversion of acetate into acetyl-CoA (AcCoA), an essential intermediate at the junction of anabolic and catabolic pathways. AcsA undergoes a two-step reaction. In the first half reaction, AcsA combines acetate with ATP to form acetyl-adenylate (AcAMP) intermediate. In the second half reaction, it can then transfer the acetyl group from AcAMP to the sulfhydryl group of CoA, forming the product AcCoA.</text>
</comment>
<dbReference type="EMBL" id="PDOB01000043">
    <property type="protein sequence ID" value="PIL38219.1"/>
    <property type="molecule type" value="Genomic_DNA"/>
</dbReference>
<dbReference type="OrthoDB" id="9766486at2"/>
<evidence type="ECO:0000259" key="9">
    <source>
        <dbReference type="Pfam" id="PF16177"/>
    </source>
</evidence>
<feature type="domain" description="Acetyl-coenzyme A synthetase N-terminal" evidence="9">
    <location>
        <begin position="38"/>
        <end position="93"/>
    </location>
</feature>
<dbReference type="InterPro" id="IPR042099">
    <property type="entry name" value="ANL_N_sf"/>
</dbReference>
<dbReference type="PROSITE" id="PS00455">
    <property type="entry name" value="AMP_BINDING"/>
    <property type="match status" value="1"/>
</dbReference>
<dbReference type="AlphaFoldDB" id="A0A2G8SWQ2"/>
<evidence type="ECO:0000256" key="6">
    <source>
        <dbReference type="HAMAP-Rule" id="MF_01123"/>
    </source>
</evidence>
<feature type="domain" description="AMP-binding enzyme C-terminal" evidence="8">
    <location>
        <begin position="550"/>
        <end position="631"/>
    </location>
</feature>
<feature type="modified residue" description="N6-acetyllysine" evidence="6">
    <location>
        <position position="631"/>
    </location>
</feature>
<evidence type="ECO:0000256" key="2">
    <source>
        <dbReference type="ARBA" id="ARBA00022598"/>
    </source>
</evidence>
<dbReference type="InterPro" id="IPR011904">
    <property type="entry name" value="Ac_CoA_lig"/>
</dbReference>
<dbReference type="GO" id="GO:0005524">
    <property type="term" value="F:ATP binding"/>
    <property type="evidence" value="ECO:0007669"/>
    <property type="project" value="UniProtKB-KW"/>
</dbReference>